<dbReference type="InterPro" id="IPR040410">
    <property type="entry name" value="UPF0658_Golgi"/>
</dbReference>
<feature type="transmembrane region" description="Helical" evidence="1">
    <location>
        <begin position="216"/>
        <end position="233"/>
    </location>
</feature>
<proteinExistence type="predicted"/>
<dbReference type="AlphaFoldDB" id="A0A9N9D080"/>
<dbReference type="Proteomes" id="UP000789739">
    <property type="component" value="Unassembled WGS sequence"/>
</dbReference>
<keyword evidence="1" id="KW-0472">Membrane</keyword>
<dbReference type="GO" id="GO:0005794">
    <property type="term" value="C:Golgi apparatus"/>
    <property type="evidence" value="ECO:0007669"/>
    <property type="project" value="TreeGrafter"/>
</dbReference>
<dbReference type="PANTHER" id="PTHR34391:SF1">
    <property type="entry name" value="UPF0658 GOLGI APPARATUS MEMBRANE PROTEIN C1952.10C-RELATED"/>
    <property type="match status" value="1"/>
</dbReference>
<feature type="transmembrane region" description="Helical" evidence="1">
    <location>
        <begin position="138"/>
        <end position="158"/>
    </location>
</feature>
<feature type="transmembrane region" description="Helical" evidence="1">
    <location>
        <begin position="191"/>
        <end position="209"/>
    </location>
</feature>
<evidence type="ECO:0000313" key="3">
    <source>
        <dbReference type="Proteomes" id="UP000789739"/>
    </source>
</evidence>
<keyword evidence="1" id="KW-1133">Transmembrane helix</keyword>
<evidence type="ECO:0000313" key="2">
    <source>
        <dbReference type="EMBL" id="CAG8617619.1"/>
    </source>
</evidence>
<evidence type="ECO:0000256" key="1">
    <source>
        <dbReference type="SAM" id="Phobius"/>
    </source>
</evidence>
<dbReference type="PANTHER" id="PTHR34391">
    <property type="entry name" value="UPF0658 GOLGI APPARATUS MEMBRANE PROTEIN C1952.10C-RELATED"/>
    <property type="match status" value="1"/>
</dbReference>
<comment type="caution">
    <text evidence="2">The sequence shown here is derived from an EMBL/GenBank/DDBJ whole genome shotgun (WGS) entry which is preliminary data.</text>
</comment>
<feature type="transmembrane region" description="Helical" evidence="1">
    <location>
        <begin position="253"/>
        <end position="274"/>
    </location>
</feature>
<sequence>MLQTLTQKLSGLSYYAKLALALSAYQAIFIACLEAFVFSKHLEIVSILTPNANATQYGDESKEEYANARSISVYHVLFIVAQFFQLGIYIDAIHNQNTIQIIALMLFEFGILIYSVIQVYQSVQILKTVAEQINILPYEITIIVLIFILANGFAYLAYKLYQEFGWSIYKKIGADMAMRAEGQATQIAEHIVMSSVISTSMLMAAFLGVKKENKALMYLFMVGCVGTEVYFTIKLVDISTQPQKYLGTRIFATFFVCICMILGAVTLVISALCLRNFNKGLKYHLSRDCNNENEAGDQFPPGNNGFNLESVRGTIKRWSID</sequence>
<dbReference type="OrthoDB" id="2448307at2759"/>
<feature type="transmembrane region" description="Helical" evidence="1">
    <location>
        <begin position="98"/>
        <end position="117"/>
    </location>
</feature>
<gene>
    <name evidence="2" type="ORF">PBRASI_LOCUS8520</name>
</gene>
<name>A0A9N9D080_9GLOM</name>
<protein>
    <submittedName>
        <fullName evidence="2">5995_t:CDS:1</fullName>
    </submittedName>
</protein>
<feature type="transmembrane region" description="Helical" evidence="1">
    <location>
        <begin position="71"/>
        <end position="92"/>
    </location>
</feature>
<dbReference type="EMBL" id="CAJVPI010001545">
    <property type="protein sequence ID" value="CAG8617619.1"/>
    <property type="molecule type" value="Genomic_DNA"/>
</dbReference>
<keyword evidence="1" id="KW-0812">Transmembrane</keyword>
<organism evidence="2 3">
    <name type="scientific">Paraglomus brasilianum</name>
    <dbReference type="NCBI Taxonomy" id="144538"/>
    <lineage>
        <taxon>Eukaryota</taxon>
        <taxon>Fungi</taxon>
        <taxon>Fungi incertae sedis</taxon>
        <taxon>Mucoromycota</taxon>
        <taxon>Glomeromycotina</taxon>
        <taxon>Glomeromycetes</taxon>
        <taxon>Paraglomerales</taxon>
        <taxon>Paraglomeraceae</taxon>
        <taxon>Paraglomus</taxon>
    </lineage>
</organism>
<reference evidence="2" key="1">
    <citation type="submission" date="2021-06" db="EMBL/GenBank/DDBJ databases">
        <authorList>
            <person name="Kallberg Y."/>
            <person name="Tangrot J."/>
            <person name="Rosling A."/>
        </authorList>
    </citation>
    <scope>NUCLEOTIDE SEQUENCE</scope>
    <source>
        <strain evidence="2">BR232B</strain>
    </source>
</reference>
<keyword evidence="3" id="KW-1185">Reference proteome</keyword>
<feature type="transmembrane region" description="Helical" evidence="1">
    <location>
        <begin position="12"/>
        <end position="38"/>
    </location>
</feature>
<accession>A0A9N9D080</accession>